<gene>
    <name evidence="1" type="ORF">CQW23_13826</name>
</gene>
<dbReference type="EMBL" id="MLFT02000006">
    <property type="protein sequence ID" value="PHT44668.1"/>
    <property type="molecule type" value="Genomic_DNA"/>
</dbReference>
<dbReference type="AlphaFoldDB" id="A0A2G2WHD8"/>
<proteinExistence type="predicted"/>
<dbReference type="InterPro" id="IPR038925">
    <property type="entry name" value="At3g17800-like"/>
</dbReference>
<dbReference type="Pfam" id="PF05542">
    <property type="entry name" value="DUF760"/>
    <property type="match status" value="1"/>
</dbReference>
<organism evidence="1 2">
    <name type="scientific">Capsicum baccatum</name>
    <name type="common">Peruvian pepper</name>
    <dbReference type="NCBI Taxonomy" id="33114"/>
    <lineage>
        <taxon>Eukaryota</taxon>
        <taxon>Viridiplantae</taxon>
        <taxon>Streptophyta</taxon>
        <taxon>Embryophyta</taxon>
        <taxon>Tracheophyta</taxon>
        <taxon>Spermatophyta</taxon>
        <taxon>Magnoliopsida</taxon>
        <taxon>eudicotyledons</taxon>
        <taxon>Gunneridae</taxon>
        <taxon>Pentapetalae</taxon>
        <taxon>asterids</taxon>
        <taxon>lamiids</taxon>
        <taxon>Solanales</taxon>
        <taxon>Solanaceae</taxon>
        <taxon>Solanoideae</taxon>
        <taxon>Capsiceae</taxon>
        <taxon>Capsicum</taxon>
    </lineage>
</organism>
<protein>
    <recommendedName>
        <fullName evidence="3">UV-B-induced protein, chloroplastic</fullName>
    </recommendedName>
</protein>
<dbReference type="PANTHER" id="PTHR31808">
    <property type="entry name" value="EXPRESSED PROTEIN"/>
    <property type="match status" value="1"/>
</dbReference>
<dbReference type="PANTHER" id="PTHR31808:SF14">
    <property type="match status" value="1"/>
</dbReference>
<dbReference type="OrthoDB" id="25131at2759"/>
<keyword evidence="2" id="KW-1185">Reference proteome</keyword>
<evidence type="ECO:0000313" key="2">
    <source>
        <dbReference type="Proteomes" id="UP000224567"/>
    </source>
</evidence>
<evidence type="ECO:0000313" key="1">
    <source>
        <dbReference type="EMBL" id="PHT44668.1"/>
    </source>
</evidence>
<reference evidence="2" key="2">
    <citation type="journal article" date="2017" name="J. Anim. Genet.">
        <title>Multiple reference genome sequences of hot pepper reveal the massive evolution of plant disease resistance genes by retroduplication.</title>
        <authorList>
            <person name="Kim S."/>
            <person name="Park J."/>
            <person name="Yeom S.-I."/>
            <person name="Kim Y.-M."/>
            <person name="Seo E."/>
            <person name="Kim K.-T."/>
            <person name="Kim M.-S."/>
            <person name="Lee J.M."/>
            <person name="Cheong K."/>
            <person name="Shin H.-S."/>
            <person name="Kim S.-B."/>
            <person name="Han K."/>
            <person name="Lee J."/>
            <person name="Park M."/>
            <person name="Lee H.-A."/>
            <person name="Lee H.-Y."/>
            <person name="Lee Y."/>
            <person name="Oh S."/>
            <person name="Lee J.H."/>
            <person name="Choi E."/>
            <person name="Choi E."/>
            <person name="Lee S.E."/>
            <person name="Jeon J."/>
            <person name="Kim H."/>
            <person name="Choi G."/>
            <person name="Song H."/>
            <person name="Lee J."/>
            <person name="Lee S.-C."/>
            <person name="Kwon J.-K."/>
            <person name="Lee H.-Y."/>
            <person name="Koo N."/>
            <person name="Hong Y."/>
            <person name="Kim R.W."/>
            <person name="Kang W.-H."/>
            <person name="Huh J.H."/>
            <person name="Kang B.-C."/>
            <person name="Yang T.-J."/>
            <person name="Lee Y.-H."/>
            <person name="Bennetzen J.L."/>
            <person name="Choi D."/>
        </authorList>
    </citation>
    <scope>NUCLEOTIDE SEQUENCE [LARGE SCALE GENOMIC DNA]</scope>
    <source>
        <strain evidence="2">cv. PBC81</strain>
    </source>
</reference>
<accession>A0A2G2WHD8</accession>
<sequence>MECLPLYSKISLPQYSPCKFNNTLLSSTSLFSRFININNIQSYTLFRTKRKSLALVASNGSGGCEFNGLTAPLASTTEAGRLLSGIILQNDREGFYASVENELINLDCLRNDAILRSVVHVGSDEAVLHRRISELRKLECRKAVEDVMYMFIVYKFSEIGVHLVPKLSNCMYNGRLEIWPRRDWELESIHSVEVLDMVKEIGWEEELNVKDKWPLNQVQKLQIRHVYAASVLYGYFLKSASLRYHLEQKLGKSTPTNLLFSRAWQFKQKSIPLERGGDTGSTSVRPVSLIEGKKQHNLRSYITSLDSEIKLMCTKPKFKEAKSVIEKHCSALFGDESDEEVSTSFASLKRFVLEAVAFGSFLWDAEDYVREFYRLEEN</sequence>
<evidence type="ECO:0008006" key="3">
    <source>
        <dbReference type="Google" id="ProtNLM"/>
    </source>
</evidence>
<comment type="caution">
    <text evidence="1">The sequence shown here is derived from an EMBL/GenBank/DDBJ whole genome shotgun (WGS) entry which is preliminary data.</text>
</comment>
<dbReference type="Proteomes" id="UP000224567">
    <property type="component" value="Unassembled WGS sequence"/>
</dbReference>
<name>A0A2G2WHD8_CAPBA</name>
<dbReference type="InterPro" id="IPR008479">
    <property type="entry name" value="DUF760"/>
</dbReference>
<reference evidence="1 2" key="1">
    <citation type="journal article" date="2017" name="Genome Biol.">
        <title>New reference genome sequences of hot pepper reveal the massive evolution of plant disease-resistance genes by retroduplication.</title>
        <authorList>
            <person name="Kim S."/>
            <person name="Park J."/>
            <person name="Yeom S.I."/>
            <person name="Kim Y.M."/>
            <person name="Seo E."/>
            <person name="Kim K.T."/>
            <person name="Kim M.S."/>
            <person name="Lee J.M."/>
            <person name="Cheong K."/>
            <person name="Shin H.S."/>
            <person name="Kim S.B."/>
            <person name="Han K."/>
            <person name="Lee J."/>
            <person name="Park M."/>
            <person name="Lee H.A."/>
            <person name="Lee H.Y."/>
            <person name="Lee Y."/>
            <person name="Oh S."/>
            <person name="Lee J.H."/>
            <person name="Choi E."/>
            <person name="Choi E."/>
            <person name="Lee S.E."/>
            <person name="Jeon J."/>
            <person name="Kim H."/>
            <person name="Choi G."/>
            <person name="Song H."/>
            <person name="Lee J."/>
            <person name="Lee S.C."/>
            <person name="Kwon J.K."/>
            <person name="Lee H.Y."/>
            <person name="Koo N."/>
            <person name="Hong Y."/>
            <person name="Kim R.W."/>
            <person name="Kang W.H."/>
            <person name="Huh J.H."/>
            <person name="Kang B.C."/>
            <person name="Yang T.J."/>
            <person name="Lee Y.H."/>
            <person name="Bennetzen J.L."/>
            <person name="Choi D."/>
        </authorList>
    </citation>
    <scope>NUCLEOTIDE SEQUENCE [LARGE SCALE GENOMIC DNA]</scope>
    <source>
        <strain evidence="2">cv. PBC81</strain>
    </source>
</reference>